<dbReference type="InterPro" id="IPR000847">
    <property type="entry name" value="LysR_HTH_N"/>
</dbReference>
<comment type="similarity">
    <text evidence="1">Belongs to the LysR transcriptional regulatory family.</text>
</comment>
<evidence type="ECO:0000313" key="6">
    <source>
        <dbReference type="EMBL" id="OJG35070.1"/>
    </source>
</evidence>
<evidence type="ECO:0000259" key="5">
    <source>
        <dbReference type="PROSITE" id="PS50931"/>
    </source>
</evidence>
<dbReference type="PRINTS" id="PR00039">
    <property type="entry name" value="HTHLYSR"/>
</dbReference>
<dbReference type="SUPFAM" id="SSF46785">
    <property type="entry name" value="Winged helix' DNA-binding domain"/>
    <property type="match status" value="1"/>
</dbReference>
<dbReference type="EMBL" id="JXKM01000009">
    <property type="protein sequence ID" value="OJG35070.1"/>
    <property type="molecule type" value="Genomic_DNA"/>
</dbReference>
<reference evidence="6 7" key="1">
    <citation type="submission" date="2014-12" db="EMBL/GenBank/DDBJ databases">
        <title>Draft genome sequences of 29 type strains of Enterococci.</title>
        <authorList>
            <person name="Zhong Z."/>
            <person name="Sun Z."/>
            <person name="Liu W."/>
            <person name="Zhang W."/>
            <person name="Zhang H."/>
        </authorList>
    </citation>
    <scope>NUCLEOTIDE SEQUENCE [LARGE SCALE GENOMIC DNA]</scope>
    <source>
        <strain evidence="6 7">DSM 22802</strain>
    </source>
</reference>
<keyword evidence="2" id="KW-0805">Transcription regulation</keyword>
<dbReference type="GO" id="GO:0003677">
    <property type="term" value="F:DNA binding"/>
    <property type="evidence" value="ECO:0007669"/>
    <property type="project" value="UniProtKB-KW"/>
</dbReference>
<dbReference type="GO" id="GO:0003700">
    <property type="term" value="F:DNA-binding transcription factor activity"/>
    <property type="evidence" value="ECO:0007669"/>
    <property type="project" value="InterPro"/>
</dbReference>
<evidence type="ECO:0000256" key="2">
    <source>
        <dbReference type="ARBA" id="ARBA00023015"/>
    </source>
</evidence>
<proteinExistence type="inferred from homology"/>
<protein>
    <recommendedName>
        <fullName evidence="5">HTH lysR-type domain-containing protein</fullName>
    </recommendedName>
</protein>
<comment type="caution">
    <text evidence="6">The sequence shown here is derived from an EMBL/GenBank/DDBJ whole genome shotgun (WGS) entry which is preliminary data.</text>
</comment>
<dbReference type="InterPro" id="IPR036388">
    <property type="entry name" value="WH-like_DNA-bd_sf"/>
</dbReference>
<dbReference type="Proteomes" id="UP000183700">
    <property type="component" value="Unassembled WGS sequence"/>
</dbReference>
<dbReference type="InterPro" id="IPR036390">
    <property type="entry name" value="WH_DNA-bd_sf"/>
</dbReference>
<evidence type="ECO:0000256" key="4">
    <source>
        <dbReference type="ARBA" id="ARBA00023163"/>
    </source>
</evidence>
<dbReference type="AlphaFoldDB" id="A0A1L8SSG1"/>
<evidence type="ECO:0000313" key="7">
    <source>
        <dbReference type="Proteomes" id="UP000183700"/>
    </source>
</evidence>
<sequence length="302" mass="34883">MQYLDILLKHGNYTKAAKDLYVSQPYLTQTIKKVEKELGIDIINRKTNPLQLTEAGRIYYQYLNSLETQQEQFLKKISHYSSAEGPLIRIGVLPSLGTYLLPLFVPAFMRKYPAVNVELYEDIPEANEKRLLAGELDFLIGQNPEMLSPNLIVHQHGKHGYYAVIPEKSRFYQKKTRQLTEQTMTIKELLQEELVLTSRGSPIRRQIDHLLQKYKVQPRIVLESNNVFTVRELAKQNLGIAFLPESIQIAVQDDQQHFNILPLSKELLSLDYFIAHSANKTLDEPEKALIDCFLSQLKHDFS</sequence>
<accession>A0A1L8SSG1</accession>
<dbReference type="GO" id="GO:0005829">
    <property type="term" value="C:cytosol"/>
    <property type="evidence" value="ECO:0007669"/>
    <property type="project" value="TreeGrafter"/>
</dbReference>
<evidence type="ECO:0000256" key="3">
    <source>
        <dbReference type="ARBA" id="ARBA00023125"/>
    </source>
</evidence>
<evidence type="ECO:0000256" key="1">
    <source>
        <dbReference type="ARBA" id="ARBA00009437"/>
    </source>
</evidence>
<dbReference type="PANTHER" id="PTHR30419">
    <property type="entry name" value="HTH-TYPE TRANSCRIPTIONAL REGULATOR YBHD"/>
    <property type="match status" value="1"/>
</dbReference>
<dbReference type="Pfam" id="PF03466">
    <property type="entry name" value="LysR_substrate"/>
    <property type="match status" value="1"/>
</dbReference>
<dbReference type="InterPro" id="IPR050950">
    <property type="entry name" value="HTH-type_LysR_regulators"/>
</dbReference>
<keyword evidence="3" id="KW-0238">DNA-binding</keyword>
<name>A0A1L8SSG1_9ENTE</name>
<feature type="domain" description="HTH lysR-type" evidence="5">
    <location>
        <begin position="1"/>
        <end position="53"/>
    </location>
</feature>
<keyword evidence="7" id="KW-1185">Reference proteome</keyword>
<dbReference type="InterPro" id="IPR005119">
    <property type="entry name" value="LysR_subst-bd"/>
</dbReference>
<organism evidence="6 7">
    <name type="scientific">Enterococcus devriesei</name>
    <dbReference type="NCBI Taxonomy" id="319970"/>
    <lineage>
        <taxon>Bacteria</taxon>
        <taxon>Bacillati</taxon>
        <taxon>Bacillota</taxon>
        <taxon>Bacilli</taxon>
        <taxon>Lactobacillales</taxon>
        <taxon>Enterococcaceae</taxon>
        <taxon>Enterococcus</taxon>
    </lineage>
</organism>
<dbReference type="Pfam" id="PF00126">
    <property type="entry name" value="HTH_1"/>
    <property type="match status" value="1"/>
</dbReference>
<dbReference type="SUPFAM" id="SSF53850">
    <property type="entry name" value="Periplasmic binding protein-like II"/>
    <property type="match status" value="1"/>
</dbReference>
<dbReference type="Gene3D" id="1.10.10.10">
    <property type="entry name" value="Winged helix-like DNA-binding domain superfamily/Winged helix DNA-binding domain"/>
    <property type="match status" value="1"/>
</dbReference>
<dbReference type="Gene3D" id="3.40.190.290">
    <property type="match status" value="1"/>
</dbReference>
<dbReference type="STRING" id="319970.RV00_GL003089"/>
<dbReference type="PANTHER" id="PTHR30419:SF25">
    <property type="entry name" value="HTH-TYPE TRANSCRIPTIONAL REGULATOR YTLI"/>
    <property type="match status" value="1"/>
</dbReference>
<gene>
    <name evidence="6" type="ORF">RV00_GL003089</name>
</gene>
<dbReference type="PROSITE" id="PS50931">
    <property type="entry name" value="HTH_LYSR"/>
    <property type="match status" value="1"/>
</dbReference>
<keyword evidence="4" id="KW-0804">Transcription</keyword>
<dbReference type="CDD" id="cd05466">
    <property type="entry name" value="PBP2_LTTR_substrate"/>
    <property type="match status" value="1"/>
</dbReference>